<dbReference type="AlphaFoldDB" id="A0A2W7N8Q3"/>
<dbReference type="Pfam" id="PF20082">
    <property type="entry name" value="DUF6476"/>
    <property type="match status" value="1"/>
</dbReference>
<dbReference type="EMBL" id="QKZL01000008">
    <property type="protein sequence ID" value="PZX16053.1"/>
    <property type="molecule type" value="Genomic_DNA"/>
</dbReference>
<evidence type="ECO:0000256" key="1">
    <source>
        <dbReference type="SAM" id="Phobius"/>
    </source>
</evidence>
<keyword evidence="3" id="KW-1185">Reference proteome</keyword>
<keyword evidence="1" id="KW-0812">Transmembrane</keyword>
<keyword evidence="1" id="KW-1133">Transmembrane helix</keyword>
<comment type="caution">
    <text evidence="2">The sequence shown here is derived from an EMBL/GenBank/DDBJ whole genome shotgun (WGS) entry which is preliminary data.</text>
</comment>
<evidence type="ECO:0000313" key="2">
    <source>
        <dbReference type="EMBL" id="PZX16053.1"/>
    </source>
</evidence>
<protein>
    <submittedName>
        <fullName evidence="2">Uncharacterized protein</fullName>
    </submittedName>
</protein>
<reference evidence="2 3" key="1">
    <citation type="submission" date="2018-06" db="EMBL/GenBank/DDBJ databases">
        <title>Genomic Encyclopedia of Archaeal and Bacterial Type Strains, Phase II (KMG-II): from individual species to whole genera.</title>
        <authorList>
            <person name="Goeker M."/>
        </authorList>
    </citation>
    <scope>NUCLEOTIDE SEQUENCE [LARGE SCALE GENOMIC DNA]</scope>
    <source>
        <strain evidence="2 3">DSM 22009</strain>
    </source>
</reference>
<accession>A0A2W7N8Q3</accession>
<sequence length="105" mass="11403">MTTRIRTGCMSDLPPPRDPGLQFLKWLVIALTATLLAGFVVLVFLFATRFPNPQAPLPAAITLPDGATARAVTRGTDWIAVVTDADEILIYAPDGETIRQRIAIE</sequence>
<organism evidence="2 3">
    <name type="scientific">Palleronia aestuarii</name>
    <dbReference type="NCBI Taxonomy" id="568105"/>
    <lineage>
        <taxon>Bacteria</taxon>
        <taxon>Pseudomonadati</taxon>
        <taxon>Pseudomonadota</taxon>
        <taxon>Alphaproteobacteria</taxon>
        <taxon>Rhodobacterales</taxon>
        <taxon>Roseobacteraceae</taxon>
        <taxon>Palleronia</taxon>
    </lineage>
</organism>
<dbReference type="InterPro" id="IPR045519">
    <property type="entry name" value="DUF6476"/>
</dbReference>
<proteinExistence type="predicted"/>
<evidence type="ECO:0000313" key="3">
    <source>
        <dbReference type="Proteomes" id="UP000248916"/>
    </source>
</evidence>
<keyword evidence="1" id="KW-0472">Membrane</keyword>
<dbReference type="Proteomes" id="UP000248916">
    <property type="component" value="Unassembled WGS sequence"/>
</dbReference>
<feature type="transmembrane region" description="Helical" evidence="1">
    <location>
        <begin position="23"/>
        <end position="47"/>
    </location>
</feature>
<gene>
    <name evidence="2" type="ORF">LX81_02325</name>
</gene>
<name>A0A2W7N8Q3_9RHOB</name>